<dbReference type="PROSITE" id="PS00061">
    <property type="entry name" value="ADH_SHORT"/>
    <property type="match status" value="1"/>
</dbReference>
<dbReference type="Pfam" id="PF00106">
    <property type="entry name" value="adh_short"/>
    <property type="match status" value="1"/>
</dbReference>
<keyword evidence="1" id="KW-0560">Oxidoreductase</keyword>
<dbReference type="GO" id="GO:0016491">
    <property type="term" value="F:oxidoreductase activity"/>
    <property type="evidence" value="ECO:0007669"/>
    <property type="project" value="UniProtKB-KW"/>
</dbReference>
<name>A0A6J7EGX0_9ZZZZ</name>
<dbReference type="PRINTS" id="PR00080">
    <property type="entry name" value="SDRFAMILY"/>
</dbReference>
<protein>
    <submittedName>
        <fullName evidence="2">Unannotated protein</fullName>
    </submittedName>
</protein>
<dbReference type="SUPFAM" id="SSF51735">
    <property type="entry name" value="NAD(P)-binding Rossmann-fold domains"/>
    <property type="match status" value="1"/>
</dbReference>
<proteinExistence type="predicted"/>
<gene>
    <name evidence="2" type="ORF">UFOPK3427_01329</name>
    <name evidence="3" type="ORF">UFOPK4112_00617</name>
</gene>
<dbReference type="PANTHER" id="PTHR43658">
    <property type="entry name" value="SHORT-CHAIN DEHYDROGENASE/REDUCTASE"/>
    <property type="match status" value="1"/>
</dbReference>
<dbReference type="InterPro" id="IPR036291">
    <property type="entry name" value="NAD(P)-bd_dom_sf"/>
</dbReference>
<dbReference type="PRINTS" id="PR00081">
    <property type="entry name" value="GDHRDH"/>
</dbReference>
<dbReference type="PANTHER" id="PTHR43658:SF8">
    <property type="entry name" value="17-BETA-HYDROXYSTEROID DEHYDROGENASE 14-RELATED"/>
    <property type="match status" value="1"/>
</dbReference>
<reference evidence="2" key="1">
    <citation type="submission" date="2020-05" db="EMBL/GenBank/DDBJ databases">
        <authorList>
            <person name="Chiriac C."/>
            <person name="Salcher M."/>
            <person name="Ghai R."/>
            <person name="Kavagutti S V."/>
        </authorList>
    </citation>
    <scope>NUCLEOTIDE SEQUENCE</scope>
</reference>
<dbReference type="InterPro" id="IPR002347">
    <property type="entry name" value="SDR_fam"/>
</dbReference>
<evidence type="ECO:0000256" key="1">
    <source>
        <dbReference type="ARBA" id="ARBA00023002"/>
    </source>
</evidence>
<dbReference type="EMBL" id="CAFBLT010000001">
    <property type="protein sequence ID" value="CAB4878903.1"/>
    <property type="molecule type" value="Genomic_DNA"/>
</dbReference>
<evidence type="ECO:0000313" key="3">
    <source>
        <dbReference type="EMBL" id="CAB5016152.1"/>
    </source>
</evidence>
<accession>A0A6J7EGX0</accession>
<dbReference type="InterPro" id="IPR020904">
    <property type="entry name" value="Sc_DH/Rdtase_CS"/>
</dbReference>
<dbReference type="AlphaFoldDB" id="A0A6J7EGX0"/>
<evidence type="ECO:0000313" key="2">
    <source>
        <dbReference type="EMBL" id="CAB4878903.1"/>
    </source>
</evidence>
<organism evidence="2">
    <name type="scientific">freshwater metagenome</name>
    <dbReference type="NCBI Taxonomy" id="449393"/>
    <lineage>
        <taxon>unclassified sequences</taxon>
        <taxon>metagenomes</taxon>
        <taxon>ecological metagenomes</taxon>
    </lineage>
</organism>
<sequence length="259" mass="26738">MDIKGSAAIVTGGAGGLGEATVRRLVAEGASVVIADLAKEKGEALASELGSSVAFVETDVTSEDSVNSALDKAASFGPVRIAVAVHGGFGGGGRTLKSDGIPHSLDDFQKTIDHYLVGTFNVLRLSSAAISKSEPLESGERGVIINTASIAGYEGTIGQVAYAAAKGGVIGMTLTAARDLAVVGVRVLTIAPGTFMTPAYGMPAEMLEEMWGPVVPFPKRMGQPAEYAQLVQSMIENQYLNGEVIRLDGAIRFGPKSPR</sequence>
<dbReference type="Gene3D" id="3.40.50.720">
    <property type="entry name" value="NAD(P)-binding Rossmann-like Domain"/>
    <property type="match status" value="1"/>
</dbReference>
<dbReference type="EMBL" id="CAFBPM010000004">
    <property type="protein sequence ID" value="CAB5016152.1"/>
    <property type="molecule type" value="Genomic_DNA"/>
</dbReference>